<feature type="transmembrane region" description="Helical" evidence="8">
    <location>
        <begin position="260"/>
        <end position="278"/>
    </location>
</feature>
<evidence type="ECO:0000313" key="11">
    <source>
        <dbReference type="Proteomes" id="UP000075666"/>
    </source>
</evidence>
<gene>
    <name evidence="10" type="ORF">B4102_3169</name>
</gene>
<keyword evidence="6 8" id="KW-1133">Transmembrane helix</keyword>
<dbReference type="GO" id="GO:0015528">
    <property type="term" value="F:lactose:proton symporter activity"/>
    <property type="evidence" value="ECO:0007669"/>
    <property type="project" value="TreeGrafter"/>
</dbReference>
<keyword evidence="4" id="KW-0997">Cell inner membrane</keyword>
<feature type="transmembrane region" description="Helical" evidence="8">
    <location>
        <begin position="157"/>
        <end position="176"/>
    </location>
</feature>
<dbReference type="InterPro" id="IPR036259">
    <property type="entry name" value="MFS_trans_sf"/>
</dbReference>
<organism evidence="10 11">
    <name type="scientific">Heyndrickxia sporothermodurans</name>
    <dbReference type="NCBI Taxonomy" id="46224"/>
    <lineage>
        <taxon>Bacteria</taxon>
        <taxon>Bacillati</taxon>
        <taxon>Bacillota</taxon>
        <taxon>Bacilli</taxon>
        <taxon>Bacillales</taxon>
        <taxon>Bacillaceae</taxon>
        <taxon>Heyndrickxia</taxon>
    </lineage>
</organism>
<dbReference type="PIRSF" id="PIRSF004925">
    <property type="entry name" value="HcaT"/>
    <property type="match status" value="1"/>
</dbReference>
<dbReference type="AlphaFoldDB" id="A0A150KZD0"/>
<dbReference type="Gene3D" id="1.20.1250.20">
    <property type="entry name" value="MFS general substrate transporter like domains"/>
    <property type="match status" value="2"/>
</dbReference>
<dbReference type="GO" id="GO:0030395">
    <property type="term" value="F:lactose binding"/>
    <property type="evidence" value="ECO:0007669"/>
    <property type="project" value="TreeGrafter"/>
</dbReference>
<evidence type="ECO:0000256" key="7">
    <source>
        <dbReference type="ARBA" id="ARBA00023136"/>
    </source>
</evidence>
<evidence type="ECO:0000256" key="8">
    <source>
        <dbReference type="SAM" id="Phobius"/>
    </source>
</evidence>
<feature type="transmembrane region" description="Helical" evidence="8">
    <location>
        <begin position="326"/>
        <end position="347"/>
    </location>
</feature>
<evidence type="ECO:0000256" key="2">
    <source>
        <dbReference type="ARBA" id="ARBA00022448"/>
    </source>
</evidence>
<dbReference type="PANTHER" id="PTHR23522">
    <property type="entry name" value="BLL5896 PROTEIN"/>
    <property type="match status" value="1"/>
</dbReference>
<comment type="subcellular location">
    <subcellularLocation>
        <location evidence="1">Cell inner membrane</location>
        <topology evidence="1">Multi-pass membrane protein</topology>
    </subcellularLocation>
</comment>
<dbReference type="InterPro" id="IPR024989">
    <property type="entry name" value="MFS_assoc_dom"/>
</dbReference>
<feature type="transmembrane region" description="Helical" evidence="8">
    <location>
        <begin position="12"/>
        <end position="30"/>
    </location>
</feature>
<dbReference type="InterPro" id="IPR026032">
    <property type="entry name" value="HcaT-like"/>
</dbReference>
<dbReference type="Proteomes" id="UP000075666">
    <property type="component" value="Unassembled WGS sequence"/>
</dbReference>
<keyword evidence="2" id="KW-0813">Transport</keyword>
<dbReference type="EMBL" id="LQYN01000056">
    <property type="protein sequence ID" value="KYD05445.1"/>
    <property type="molecule type" value="Genomic_DNA"/>
</dbReference>
<feature type="transmembrane region" description="Helical" evidence="8">
    <location>
        <begin position="284"/>
        <end position="305"/>
    </location>
</feature>
<feature type="transmembrane region" description="Helical" evidence="8">
    <location>
        <begin position="197"/>
        <end position="215"/>
    </location>
</feature>
<evidence type="ECO:0000256" key="4">
    <source>
        <dbReference type="ARBA" id="ARBA00022519"/>
    </source>
</evidence>
<feature type="transmembrane region" description="Helical" evidence="8">
    <location>
        <begin position="42"/>
        <end position="61"/>
    </location>
</feature>
<dbReference type="OrthoDB" id="1650886at2"/>
<proteinExistence type="predicted"/>
<dbReference type="GO" id="GO:0005886">
    <property type="term" value="C:plasma membrane"/>
    <property type="evidence" value="ECO:0007669"/>
    <property type="project" value="UniProtKB-SubCell"/>
</dbReference>
<evidence type="ECO:0000313" key="10">
    <source>
        <dbReference type="EMBL" id="KYD05445.1"/>
    </source>
</evidence>
<evidence type="ECO:0000256" key="6">
    <source>
        <dbReference type="ARBA" id="ARBA00022989"/>
    </source>
</evidence>
<dbReference type="PATRIC" id="fig|46224.3.peg.3143"/>
<evidence type="ECO:0000256" key="3">
    <source>
        <dbReference type="ARBA" id="ARBA00022475"/>
    </source>
</evidence>
<accession>A0A150KZD0</accession>
<keyword evidence="3" id="KW-1003">Cell membrane</keyword>
<keyword evidence="11" id="KW-1185">Reference proteome</keyword>
<protein>
    <recommendedName>
        <fullName evidence="9">Major facilitator superfamily associated domain-containing protein</fullName>
    </recommendedName>
</protein>
<dbReference type="NCBIfam" id="NF037955">
    <property type="entry name" value="mfs"/>
    <property type="match status" value="1"/>
</dbReference>
<evidence type="ECO:0000256" key="1">
    <source>
        <dbReference type="ARBA" id="ARBA00004429"/>
    </source>
</evidence>
<feature type="transmembrane region" description="Helical" evidence="8">
    <location>
        <begin position="68"/>
        <end position="88"/>
    </location>
</feature>
<evidence type="ECO:0000259" key="9">
    <source>
        <dbReference type="Pfam" id="PF12832"/>
    </source>
</evidence>
<feature type="transmembrane region" description="Helical" evidence="8">
    <location>
        <begin position="353"/>
        <end position="376"/>
    </location>
</feature>
<dbReference type="PANTHER" id="PTHR23522:SF10">
    <property type="entry name" value="3-PHENYLPROPIONIC ACID TRANSPORTER-RELATED"/>
    <property type="match status" value="1"/>
</dbReference>
<dbReference type="Pfam" id="PF12832">
    <property type="entry name" value="MFS_1_like"/>
    <property type="match status" value="1"/>
</dbReference>
<name>A0A150KZD0_9BACI</name>
<dbReference type="SUPFAM" id="SSF103473">
    <property type="entry name" value="MFS general substrate transporter"/>
    <property type="match status" value="1"/>
</dbReference>
<sequence>MLSFDKKDSFVFFTYFASFAVIVPLSGLYLNNSGFDTKQIGIILGIATLTRVLGPYIFLFLAKIRKDLIGVGTIQCILLLVATILGGLFNNNVIAILALCLTNILWVSILPNLETVSLSYLKGDINRYSTIRMWGSIGFIFVSLWASYVIINFGSKFFWYILIVLSVLQIVSVSSLKNFGPFPVKENQRKIFRLERGLLGYYLVFFLFEMSHAPYNNFFSISLVEHGYSGLYVGSLIAFSVVCEIVTFAKGSVLLKYFDVNRILIFCAITAAIRWLLLEYYISNLFLLTFSQLLHSFTFALYHICAMHVLSRNATQDVLGLRQTTYTVFTMGIAAAIGSYLSGILWHNVLLNVSSFITVGVFSAIISLLLVIFIMISERKHKNTLNYYKIN</sequence>
<keyword evidence="7 8" id="KW-0472">Membrane</keyword>
<dbReference type="STRING" id="46224.B4102_3169"/>
<comment type="caution">
    <text evidence="10">The sequence shown here is derived from an EMBL/GenBank/DDBJ whole genome shotgun (WGS) entry which is preliminary data.</text>
</comment>
<evidence type="ECO:0000256" key="5">
    <source>
        <dbReference type="ARBA" id="ARBA00022692"/>
    </source>
</evidence>
<reference evidence="10 11" key="1">
    <citation type="submission" date="2016-01" db="EMBL/GenBank/DDBJ databases">
        <title>Genome Sequences of Twelve Sporeforming Bacillus Species Isolated from Foods.</title>
        <authorList>
            <person name="Berendsen E.M."/>
            <person name="Wells-Bennik M.H."/>
            <person name="Krawcyk A.O."/>
            <person name="De Jong A."/>
            <person name="Holsappel S."/>
            <person name="Eijlander R.T."/>
            <person name="Kuipers O.P."/>
        </authorList>
    </citation>
    <scope>NUCLEOTIDE SEQUENCE [LARGE SCALE GENOMIC DNA]</scope>
    <source>
        <strain evidence="10 11">B4102</strain>
    </source>
</reference>
<keyword evidence="5 8" id="KW-0812">Transmembrane</keyword>
<feature type="transmembrane region" description="Helical" evidence="8">
    <location>
        <begin position="227"/>
        <end position="248"/>
    </location>
</feature>
<dbReference type="RefSeq" id="WP_066231720.1">
    <property type="nucleotide sequence ID" value="NZ_LQYN01000056.1"/>
</dbReference>
<feature type="transmembrane region" description="Helical" evidence="8">
    <location>
        <begin position="94"/>
        <end position="113"/>
    </location>
</feature>
<feature type="transmembrane region" description="Helical" evidence="8">
    <location>
        <begin position="133"/>
        <end position="151"/>
    </location>
</feature>
<feature type="domain" description="Major facilitator superfamily associated" evidence="9">
    <location>
        <begin position="9"/>
        <end position="348"/>
    </location>
</feature>